<sequence length="60" mass="6654">MKGFNPKWCSWACVQGGNVGIKVNEQIGPYFQTRKGLRQGDPLSLILFNTVVDMLAIILS</sequence>
<dbReference type="AlphaFoldDB" id="A0AAQ3PGH4"/>
<protein>
    <recommendedName>
        <fullName evidence="3">Reverse transcriptase domain-containing protein</fullName>
    </recommendedName>
</protein>
<evidence type="ECO:0000313" key="2">
    <source>
        <dbReference type="Proteomes" id="UP001341281"/>
    </source>
</evidence>
<dbReference type="EMBL" id="CP144745">
    <property type="protein sequence ID" value="WVZ50232.1"/>
    <property type="molecule type" value="Genomic_DNA"/>
</dbReference>
<evidence type="ECO:0008006" key="3">
    <source>
        <dbReference type="Google" id="ProtNLM"/>
    </source>
</evidence>
<proteinExistence type="predicted"/>
<dbReference type="Proteomes" id="UP001341281">
    <property type="component" value="Chromosome 01"/>
</dbReference>
<gene>
    <name evidence="1" type="ORF">U9M48_001506</name>
</gene>
<name>A0AAQ3PGH4_PASNO</name>
<evidence type="ECO:0000313" key="1">
    <source>
        <dbReference type="EMBL" id="WVZ50232.1"/>
    </source>
</evidence>
<keyword evidence="2" id="KW-1185">Reference proteome</keyword>
<organism evidence="1 2">
    <name type="scientific">Paspalum notatum var. saurae</name>
    <dbReference type="NCBI Taxonomy" id="547442"/>
    <lineage>
        <taxon>Eukaryota</taxon>
        <taxon>Viridiplantae</taxon>
        <taxon>Streptophyta</taxon>
        <taxon>Embryophyta</taxon>
        <taxon>Tracheophyta</taxon>
        <taxon>Spermatophyta</taxon>
        <taxon>Magnoliopsida</taxon>
        <taxon>Liliopsida</taxon>
        <taxon>Poales</taxon>
        <taxon>Poaceae</taxon>
        <taxon>PACMAD clade</taxon>
        <taxon>Panicoideae</taxon>
        <taxon>Andropogonodae</taxon>
        <taxon>Paspaleae</taxon>
        <taxon>Paspalinae</taxon>
        <taxon>Paspalum</taxon>
    </lineage>
</organism>
<reference evidence="1 2" key="1">
    <citation type="submission" date="2024-02" db="EMBL/GenBank/DDBJ databases">
        <title>High-quality chromosome-scale genome assembly of Pensacola bahiagrass (Paspalum notatum Flugge var. saurae).</title>
        <authorList>
            <person name="Vega J.M."/>
            <person name="Podio M."/>
            <person name="Orjuela J."/>
            <person name="Siena L.A."/>
            <person name="Pessino S.C."/>
            <person name="Combes M.C."/>
            <person name="Mariac C."/>
            <person name="Albertini E."/>
            <person name="Pupilli F."/>
            <person name="Ortiz J.P.A."/>
            <person name="Leblanc O."/>
        </authorList>
    </citation>
    <scope>NUCLEOTIDE SEQUENCE [LARGE SCALE GENOMIC DNA]</scope>
    <source>
        <strain evidence="1">R1</strain>
        <tissue evidence="1">Leaf</tissue>
    </source>
</reference>
<accession>A0AAQ3PGH4</accession>